<feature type="region of interest" description="Disordered" evidence="1">
    <location>
        <begin position="57"/>
        <end position="78"/>
    </location>
</feature>
<gene>
    <name evidence="4" type="ORF">Ahy_A02g008562</name>
</gene>
<keyword evidence="5" id="KW-1185">Reference proteome</keyword>
<protein>
    <recommendedName>
        <fullName evidence="6">MHD1 domain-containing protein</fullName>
    </recommendedName>
</protein>
<feature type="region of interest" description="Disordered" evidence="1">
    <location>
        <begin position="768"/>
        <end position="787"/>
    </location>
</feature>
<evidence type="ECO:0000256" key="1">
    <source>
        <dbReference type="SAM" id="MobiDB-lite"/>
    </source>
</evidence>
<dbReference type="Gramene" id="arahy.Tifrunner.gnm2.ann2.Ah02g256000.1">
    <property type="protein sequence ID" value="arahy.Tifrunner.gnm2.ann2.Ah02g256000.1-CDS"/>
    <property type="gene ID" value="arahy.Tifrunner.gnm2.ann2.Ah02g256000"/>
</dbReference>
<feature type="region of interest" description="Disordered" evidence="1">
    <location>
        <begin position="161"/>
        <end position="182"/>
    </location>
</feature>
<dbReference type="PROSITE" id="PS51259">
    <property type="entry name" value="MHD2"/>
    <property type="match status" value="1"/>
</dbReference>
<feature type="domain" description="MHD2" evidence="3">
    <location>
        <begin position="881"/>
        <end position="992"/>
    </location>
</feature>
<dbReference type="PROSITE" id="PS51258">
    <property type="entry name" value="MHD1"/>
    <property type="match status" value="1"/>
</dbReference>
<dbReference type="InterPro" id="IPR008528">
    <property type="entry name" value="unc-13_homologue"/>
</dbReference>
<proteinExistence type="predicted"/>
<sequence length="1055" mass="118746">MGQQTHQDSYPGSLPSALSVNEIHYHHHHHHHHHHSHIGIGQISQLGQDLEASNLDQNLDPNQFELPEKEDNGLPSPFMKLEGLSQDDIRESAYEIFFTACRSSPGFGGRHVLSIYASLQENEAKASHVVMSPTSKVKRALGLKMIKKSPSRRMVSGGVAGIAASSSPKNGSNSPMVNHNMLRPRRPMTSAEIMRQQMRVTEHNDYRLRKTLTRTLVGQAGKRADTIILPLELLRHVKPSEFSDSTEYHMWQRRQLKILELGLLQHPSVYVEKTNIFAMRLRDIIRNSESKPIDIGKNSDTLRTLSNSVVSLAWRGPNGAPADVCHWVDGFPLNVHLYNSLLQAIFDIRDETLVLDEVDELLELMKKTWPILGINKAIHNVCFTWVLFQQFVVTGEVESDLLCASHAMLGEVNTDAKKEKDSLYIKLLTSVMSAMQSWSERRLLNYHNHFERGMLSQIENLLPMVLSVSKVLGEDQIISYGERGEKADKTIVDMSGDRIESCIRSSVRSAFQKILEEVNTKTIETEIKADLSDILLRLAQETEALALKERETYTPTLKKWLPTAGAIAALTLHDCYGQLLKQYLNEVNALNSETVRVLLRAGKLEKTLVQMMVEGSLEGEEKAKAIVKEMMLYEVDTIIWNLLRKWIHESLHKGKEALQNAKETETWNPKSKAEPIAQSAVELVKLAKTIMEQFFEIPIGITEDIVQELANGLENLFQDYIMFVSACGTKQSYVPVIPSLTRCNRNSKLSMFLKKGCQCGGGGSSEADHISNVTKEGHNPRPSTSRGTQRLYIRLNTLFYLLTHINSLEKTLSQNPVVLPSTRHPYGNRRRSYNNGSYFEKVLSSLPTACQYVAEVAAYRLIFLDSDSVFYESLYVGDAANARIRPALRTMKQNITLMTTLLTDKAQSLALKEVMKASFEAFLMVLLAGGNSRAFTKSDYHIVSEDFESLNRVFCLCGEGLIAESVMDTEAAIVEGIIALMGQSTEQLIDDFNIASCETSVVGVNDHGYKSQVPPTTTRWHKSDPNTILRVLCHRNDRTANLFLKRTFQLPKRRS</sequence>
<evidence type="ECO:0000313" key="4">
    <source>
        <dbReference type="EMBL" id="RYR73978.1"/>
    </source>
</evidence>
<reference evidence="4 5" key="1">
    <citation type="submission" date="2019-01" db="EMBL/GenBank/DDBJ databases">
        <title>Sequencing of cultivated peanut Arachis hypogaea provides insights into genome evolution and oil improvement.</title>
        <authorList>
            <person name="Chen X."/>
        </authorList>
    </citation>
    <scope>NUCLEOTIDE SEQUENCE [LARGE SCALE GENOMIC DNA]</scope>
    <source>
        <strain evidence="5">cv. Fuhuasheng</strain>
        <tissue evidence="4">Leaves</tissue>
    </source>
</reference>
<dbReference type="EMBL" id="SDMP01000002">
    <property type="protein sequence ID" value="RYR73978.1"/>
    <property type="molecule type" value="Genomic_DNA"/>
</dbReference>
<dbReference type="PANTHER" id="PTHR31280:SF1">
    <property type="entry name" value="OS03G0138600 PROTEIN"/>
    <property type="match status" value="1"/>
</dbReference>
<dbReference type="AlphaFoldDB" id="A0A445EEW9"/>
<comment type="caution">
    <text evidence="4">The sequence shown here is derived from an EMBL/GenBank/DDBJ whole genome shotgun (WGS) entry which is preliminary data.</text>
</comment>
<dbReference type="STRING" id="3818.A0A445EEW9"/>
<evidence type="ECO:0008006" key="6">
    <source>
        <dbReference type="Google" id="ProtNLM"/>
    </source>
</evidence>
<dbReference type="Proteomes" id="UP000289738">
    <property type="component" value="Chromosome A02"/>
</dbReference>
<feature type="domain" description="MHD1" evidence="2">
    <location>
        <begin position="595"/>
        <end position="737"/>
    </location>
</feature>
<evidence type="ECO:0000259" key="2">
    <source>
        <dbReference type="PROSITE" id="PS51258"/>
    </source>
</evidence>
<accession>A0A445EEW9</accession>
<feature type="compositionally biased region" description="Polar residues" evidence="1">
    <location>
        <begin position="168"/>
        <end position="177"/>
    </location>
</feature>
<dbReference type="PANTHER" id="PTHR31280">
    <property type="entry name" value="PROTEIN UNC-13 HOMOLOG"/>
    <property type="match status" value="1"/>
</dbReference>
<evidence type="ECO:0000259" key="3">
    <source>
        <dbReference type="PROSITE" id="PS51259"/>
    </source>
</evidence>
<organism evidence="4 5">
    <name type="scientific">Arachis hypogaea</name>
    <name type="common">Peanut</name>
    <dbReference type="NCBI Taxonomy" id="3818"/>
    <lineage>
        <taxon>Eukaryota</taxon>
        <taxon>Viridiplantae</taxon>
        <taxon>Streptophyta</taxon>
        <taxon>Embryophyta</taxon>
        <taxon>Tracheophyta</taxon>
        <taxon>Spermatophyta</taxon>
        <taxon>Magnoliopsida</taxon>
        <taxon>eudicotyledons</taxon>
        <taxon>Gunneridae</taxon>
        <taxon>Pentapetalae</taxon>
        <taxon>rosids</taxon>
        <taxon>fabids</taxon>
        <taxon>Fabales</taxon>
        <taxon>Fabaceae</taxon>
        <taxon>Papilionoideae</taxon>
        <taxon>50 kb inversion clade</taxon>
        <taxon>dalbergioids sensu lato</taxon>
        <taxon>Dalbergieae</taxon>
        <taxon>Pterocarpus clade</taxon>
        <taxon>Arachis</taxon>
    </lineage>
</organism>
<dbReference type="InterPro" id="IPR014772">
    <property type="entry name" value="Munc13_dom-2"/>
</dbReference>
<name>A0A445EEW9_ARAHY</name>
<evidence type="ECO:0000313" key="5">
    <source>
        <dbReference type="Proteomes" id="UP000289738"/>
    </source>
</evidence>
<dbReference type="InterPro" id="IPR057984">
    <property type="entry name" value="PATROL1_C"/>
</dbReference>
<dbReference type="Pfam" id="PF25761">
    <property type="entry name" value="TPR_PATROL1"/>
    <property type="match status" value="1"/>
</dbReference>
<dbReference type="OrthoDB" id="2015333at2759"/>
<dbReference type="InterPro" id="IPR014770">
    <property type="entry name" value="Munc13_1"/>
</dbReference>